<accession>A0A9P4K8V2</accession>
<evidence type="ECO:0000256" key="6">
    <source>
        <dbReference type="ARBA" id="ARBA00023163"/>
    </source>
</evidence>
<keyword evidence="2" id="KW-0479">Metal-binding</keyword>
<dbReference type="AlphaFoldDB" id="A0A9P4K8V2"/>
<feature type="compositionally biased region" description="Polar residues" evidence="8">
    <location>
        <begin position="85"/>
        <end position="100"/>
    </location>
</feature>
<dbReference type="Proteomes" id="UP000800093">
    <property type="component" value="Unassembled WGS sequence"/>
</dbReference>
<evidence type="ECO:0000256" key="3">
    <source>
        <dbReference type="ARBA" id="ARBA00022771"/>
    </source>
</evidence>
<evidence type="ECO:0000256" key="1">
    <source>
        <dbReference type="ARBA" id="ARBA00004123"/>
    </source>
</evidence>
<organism evidence="10 11">
    <name type="scientific">Lojkania enalia</name>
    <dbReference type="NCBI Taxonomy" id="147567"/>
    <lineage>
        <taxon>Eukaryota</taxon>
        <taxon>Fungi</taxon>
        <taxon>Dikarya</taxon>
        <taxon>Ascomycota</taxon>
        <taxon>Pezizomycotina</taxon>
        <taxon>Dothideomycetes</taxon>
        <taxon>Pleosporomycetidae</taxon>
        <taxon>Pleosporales</taxon>
        <taxon>Pleosporales incertae sedis</taxon>
        <taxon>Lojkania</taxon>
    </lineage>
</organism>
<keyword evidence="7" id="KW-0539">Nucleus</keyword>
<keyword evidence="5" id="KW-0805">Transcription regulation</keyword>
<name>A0A9P4K8V2_9PLEO</name>
<evidence type="ECO:0000256" key="5">
    <source>
        <dbReference type="ARBA" id="ARBA00023015"/>
    </source>
</evidence>
<evidence type="ECO:0000313" key="10">
    <source>
        <dbReference type="EMBL" id="KAF2264241.1"/>
    </source>
</evidence>
<evidence type="ECO:0000256" key="2">
    <source>
        <dbReference type="ARBA" id="ARBA00022723"/>
    </source>
</evidence>
<protein>
    <recommendedName>
        <fullName evidence="9">DEUBAD domain-containing protein</fullName>
    </recommendedName>
</protein>
<proteinExistence type="predicted"/>
<sequence>MSLPVRSPSTQLPPYPDHSPPNLDQTTCSSLSAHHSSHHSSPRTNRFLRKKTTSTTMTIPTQLSSTANTPETITKKRPVPDGTDFSKNTPANKQPRTKTPSAAMVARDRPARNRKAPERYNGAASAVKPSSVKKPTVTKRVFAPDYITTNSNSRLVKADVYHLLQTASAWSVLTPAQQEELIALLPPHHAPVAAGDRPQELGHCDVFRTDVAKFQEDLGNGHLAKTWQEHAINAVAERAMGTYDWWKQEEAEKWWGQRSRAGTGTGTGANDG</sequence>
<gene>
    <name evidence="10" type="ORF">CC78DRAFT_245115</name>
</gene>
<feature type="compositionally biased region" description="Basic residues" evidence="8">
    <location>
        <begin position="35"/>
        <end position="52"/>
    </location>
</feature>
<dbReference type="GO" id="GO:0008270">
    <property type="term" value="F:zinc ion binding"/>
    <property type="evidence" value="ECO:0007669"/>
    <property type="project" value="UniProtKB-KW"/>
</dbReference>
<dbReference type="InterPro" id="IPR028020">
    <property type="entry name" value="ASX_DEUBAD_dom"/>
</dbReference>
<feature type="compositionally biased region" description="Polar residues" evidence="8">
    <location>
        <begin position="62"/>
        <end position="72"/>
    </location>
</feature>
<dbReference type="GO" id="GO:0005634">
    <property type="term" value="C:nucleus"/>
    <property type="evidence" value="ECO:0007669"/>
    <property type="project" value="UniProtKB-SubCell"/>
</dbReference>
<evidence type="ECO:0000313" key="11">
    <source>
        <dbReference type="Proteomes" id="UP000800093"/>
    </source>
</evidence>
<feature type="region of interest" description="Disordered" evidence="8">
    <location>
        <begin position="1"/>
        <end position="131"/>
    </location>
</feature>
<comment type="caution">
    <text evidence="10">The sequence shown here is derived from an EMBL/GenBank/DDBJ whole genome shotgun (WGS) entry which is preliminary data.</text>
</comment>
<keyword evidence="6" id="KW-0804">Transcription</keyword>
<dbReference type="Pfam" id="PF13919">
    <property type="entry name" value="ASXH"/>
    <property type="match status" value="1"/>
</dbReference>
<evidence type="ECO:0000259" key="9">
    <source>
        <dbReference type="PROSITE" id="PS51916"/>
    </source>
</evidence>
<feature type="domain" description="DEUBAD" evidence="9">
    <location>
        <begin position="151"/>
        <end position="260"/>
    </location>
</feature>
<keyword evidence="3" id="KW-0863">Zinc-finger</keyword>
<comment type="subcellular location">
    <subcellularLocation>
        <location evidence="1">Nucleus</location>
    </subcellularLocation>
</comment>
<feature type="compositionally biased region" description="Basic and acidic residues" evidence="8">
    <location>
        <begin position="106"/>
        <end position="118"/>
    </location>
</feature>
<evidence type="ECO:0000256" key="8">
    <source>
        <dbReference type="SAM" id="MobiDB-lite"/>
    </source>
</evidence>
<reference evidence="11" key="1">
    <citation type="journal article" date="2020" name="Stud. Mycol.">
        <title>101 Dothideomycetes genomes: A test case for predicting lifestyles and emergence of pathogens.</title>
        <authorList>
            <person name="Haridas S."/>
            <person name="Albert R."/>
            <person name="Binder M."/>
            <person name="Bloem J."/>
            <person name="LaButti K."/>
            <person name="Salamov A."/>
            <person name="Andreopoulos B."/>
            <person name="Baker S."/>
            <person name="Barry K."/>
            <person name="Bills G."/>
            <person name="Bluhm B."/>
            <person name="Cannon C."/>
            <person name="Castanera R."/>
            <person name="Culley D."/>
            <person name="Daum C."/>
            <person name="Ezra D."/>
            <person name="Gonzalez J."/>
            <person name="Henrissat B."/>
            <person name="Kuo A."/>
            <person name="Liang C."/>
            <person name="Lipzen A."/>
            <person name="Lutzoni F."/>
            <person name="Magnuson J."/>
            <person name="Mondo S."/>
            <person name="Nolan M."/>
            <person name="Ohm R."/>
            <person name="Pangilinan J."/>
            <person name="Park H.-J."/>
            <person name="Ramirez L."/>
            <person name="Alfaro M."/>
            <person name="Sun H."/>
            <person name="Tritt A."/>
            <person name="Yoshinaga Y."/>
            <person name="Zwiers L.-H."/>
            <person name="Turgeon B."/>
            <person name="Goodwin S."/>
            <person name="Spatafora J."/>
            <person name="Crous P."/>
            <person name="Grigoriev I."/>
        </authorList>
    </citation>
    <scope>NUCLEOTIDE SEQUENCE [LARGE SCALE GENOMIC DNA]</scope>
    <source>
        <strain evidence="11">CBS 304.66</strain>
    </source>
</reference>
<dbReference type="InterPro" id="IPR044867">
    <property type="entry name" value="DEUBAD_dom"/>
</dbReference>
<keyword evidence="11" id="KW-1185">Reference proteome</keyword>
<evidence type="ECO:0000256" key="4">
    <source>
        <dbReference type="ARBA" id="ARBA00022833"/>
    </source>
</evidence>
<evidence type="ECO:0000256" key="7">
    <source>
        <dbReference type="ARBA" id="ARBA00023242"/>
    </source>
</evidence>
<keyword evidence="4" id="KW-0862">Zinc</keyword>
<dbReference type="EMBL" id="ML986617">
    <property type="protein sequence ID" value="KAF2264241.1"/>
    <property type="molecule type" value="Genomic_DNA"/>
</dbReference>
<dbReference type="PROSITE" id="PS51916">
    <property type="entry name" value="DEUBAD"/>
    <property type="match status" value="1"/>
</dbReference>
<dbReference type="OrthoDB" id="2289918at2759"/>